<comment type="similarity">
    <text evidence="4 13">Belongs to the serine/threonine dehydratase family.</text>
</comment>
<dbReference type="InterPro" id="IPR005787">
    <property type="entry name" value="Thr_deHydtase_biosynth"/>
</dbReference>
<keyword evidence="7 13" id="KW-0412">Isoleucine biosynthesis</keyword>
<evidence type="ECO:0000256" key="13">
    <source>
        <dbReference type="RuleBase" id="RU362012"/>
    </source>
</evidence>
<dbReference type="FunFam" id="3.40.50.1100:FF:000008">
    <property type="entry name" value="L-threonine dehydratase"/>
    <property type="match status" value="1"/>
</dbReference>
<feature type="domain" description="ACT-like" evidence="14">
    <location>
        <begin position="329"/>
        <end position="401"/>
    </location>
</feature>
<dbReference type="PANTHER" id="PTHR48078:SF11">
    <property type="entry name" value="THREONINE DEHYDRATASE, MITOCHONDRIAL"/>
    <property type="match status" value="1"/>
</dbReference>
<dbReference type="PROSITE" id="PS51672">
    <property type="entry name" value="ACT_LIKE"/>
    <property type="match status" value="2"/>
</dbReference>
<keyword evidence="6 13" id="KW-0028">Amino-acid biosynthesis</keyword>
<dbReference type="InterPro" id="IPR050147">
    <property type="entry name" value="Ser/Thr_Dehydratase"/>
</dbReference>
<dbReference type="GO" id="GO:0006567">
    <property type="term" value="P:L-threonine catabolic process"/>
    <property type="evidence" value="ECO:0007669"/>
    <property type="project" value="TreeGrafter"/>
</dbReference>
<accession>A0A450T5Y6</accession>
<dbReference type="GO" id="GO:0009097">
    <property type="term" value="P:isoleucine biosynthetic process"/>
    <property type="evidence" value="ECO:0007669"/>
    <property type="project" value="UniProtKB-UniRule"/>
</dbReference>
<dbReference type="EC" id="4.3.1.19" evidence="13"/>
<comment type="pathway">
    <text evidence="3 13">Amino-acid biosynthesis; L-isoleucine biosynthesis; 2-oxobutanoate from L-threonine: step 1/1.</text>
</comment>
<dbReference type="Pfam" id="PF00291">
    <property type="entry name" value="PALP"/>
    <property type="match status" value="1"/>
</dbReference>
<feature type="domain" description="ACT-like" evidence="14">
    <location>
        <begin position="437"/>
        <end position="508"/>
    </location>
</feature>
<dbReference type="InterPro" id="IPR038110">
    <property type="entry name" value="TD_ACT-like_sf"/>
</dbReference>
<evidence type="ECO:0000256" key="2">
    <source>
        <dbReference type="ARBA" id="ARBA00001933"/>
    </source>
</evidence>
<keyword evidence="9 13" id="KW-0663">Pyridoxal phosphate</keyword>
<evidence type="ECO:0000313" key="16">
    <source>
        <dbReference type="EMBL" id="VFJ64710.1"/>
    </source>
</evidence>
<dbReference type="AlphaFoldDB" id="A0A450T5Y6"/>
<comment type="cofactor">
    <cofactor evidence="2 13">
        <name>pyridoxal 5'-phosphate</name>
        <dbReference type="ChEBI" id="CHEBI:597326"/>
    </cofactor>
</comment>
<evidence type="ECO:0000256" key="6">
    <source>
        <dbReference type="ARBA" id="ARBA00022605"/>
    </source>
</evidence>
<evidence type="ECO:0000256" key="12">
    <source>
        <dbReference type="ARBA" id="ARBA00025527"/>
    </source>
</evidence>
<organism evidence="15">
    <name type="scientific">Candidatus Kentrum sp. DK</name>
    <dbReference type="NCBI Taxonomy" id="2126562"/>
    <lineage>
        <taxon>Bacteria</taxon>
        <taxon>Pseudomonadati</taxon>
        <taxon>Pseudomonadota</taxon>
        <taxon>Gammaproteobacteria</taxon>
        <taxon>Candidatus Kentrum</taxon>
    </lineage>
</organism>
<evidence type="ECO:0000256" key="10">
    <source>
        <dbReference type="ARBA" id="ARBA00023239"/>
    </source>
</evidence>
<gene>
    <name evidence="13" type="primary">ilvA</name>
    <name evidence="15" type="ORF">BECKDK2373B_GA0170837_110714</name>
    <name evidence="16" type="ORF">BECKDK2373C_GA0170839_112013</name>
</gene>
<dbReference type="CDD" id="cd01562">
    <property type="entry name" value="Thr-dehyd"/>
    <property type="match status" value="1"/>
</dbReference>
<dbReference type="NCBIfam" id="NF006674">
    <property type="entry name" value="PRK09224.1"/>
    <property type="match status" value="1"/>
</dbReference>
<dbReference type="EMBL" id="CAADEY010000120">
    <property type="protein sequence ID" value="VFJ64710.1"/>
    <property type="molecule type" value="Genomic_DNA"/>
</dbReference>
<comment type="function">
    <text evidence="12 13">Catalyzes the anaerobic formation of alpha-ketobutyrate and ammonia from threonine in a two-step reaction. The first step involved a dehydration of threonine and a production of enamine intermediates (aminocrotonate), which tautomerizes to its imine form (iminobutyrate). Both intermediates are unstable and short-lived. The second step is the nonenzymatic hydrolysis of the enamine/imine intermediates to form 2-ketobutyrate and free ammonia. In the low water environment of the cell, the second step is accelerated by RidA.</text>
</comment>
<evidence type="ECO:0000256" key="11">
    <source>
        <dbReference type="ARBA" id="ARBA00023304"/>
    </source>
</evidence>
<evidence type="ECO:0000256" key="7">
    <source>
        <dbReference type="ARBA" id="ARBA00022624"/>
    </source>
</evidence>
<dbReference type="PANTHER" id="PTHR48078">
    <property type="entry name" value="THREONINE DEHYDRATASE, MITOCHONDRIAL-RELATED"/>
    <property type="match status" value="1"/>
</dbReference>
<dbReference type="PROSITE" id="PS00165">
    <property type="entry name" value="DEHYDRATASE_SER_THR"/>
    <property type="match status" value="1"/>
</dbReference>
<evidence type="ECO:0000259" key="14">
    <source>
        <dbReference type="PROSITE" id="PS51672"/>
    </source>
</evidence>
<evidence type="ECO:0000256" key="1">
    <source>
        <dbReference type="ARBA" id="ARBA00001274"/>
    </source>
</evidence>
<dbReference type="SUPFAM" id="SSF55021">
    <property type="entry name" value="ACT-like"/>
    <property type="match status" value="2"/>
</dbReference>
<dbReference type="Gene3D" id="3.40.50.1100">
    <property type="match status" value="2"/>
</dbReference>
<dbReference type="CDD" id="cd04907">
    <property type="entry name" value="ACT_ThrD-I_2"/>
    <property type="match status" value="1"/>
</dbReference>
<dbReference type="NCBIfam" id="TIGR01124">
    <property type="entry name" value="ilvA_2Cterm"/>
    <property type="match status" value="1"/>
</dbReference>
<evidence type="ECO:0000256" key="4">
    <source>
        <dbReference type="ARBA" id="ARBA00010869"/>
    </source>
</evidence>
<evidence type="ECO:0000256" key="3">
    <source>
        <dbReference type="ARBA" id="ARBA00004810"/>
    </source>
</evidence>
<dbReference type="GO" id="GO:0030170">
    <property type="term" value="F:pyridoxal phosphate binding"/>
    <property type="evidence" value="ECO:0007669"/>
    <property type="project" value="InterPro"/>
</dbReference>
<comment type="subunit">
    <text evidence="5 13">Homotetramer.</text>
</comment>
<dbReference type="InterPro" id="IPR036052">
    <property type="entry name" value="TrpB-like_PALP_sf"/>
</dbReference>
<dbReference type="EMBL" id="CAADEX010000107">
    <property type="protein sequence ID" value="VFJ62141.1"/>
    <property type="molecule type" value="Genomic_DNA"/>
</dbReference>
<dbReference type="CDD" id="cd04906">
    <property type="entry name" value="ACT_ThrD-I_1"/>
    <property type="match status" value="1"/>
</dbReference>
<proteinExistence type="inferred from homology"/>
<dbReference type="InterPro" id="IPR001721">
    <property type="entry name" value="TD_ACT-like"/>
</dbReference>
<evidence type="ECO:0000313" key="15">
    <source>
        <dbReference type="EMBL" id="VFJ62141.1"/>
    </source>
</evidence>
<keyword evidence="8" id="KW-0677">Repeat</keyword>
<dbReference type="FunFam" id="3.40.1020.10:FF:000001">
    <property type="entry name" value="L-threonine dehydratase"/>
    <property type="match status" value="1"/>
</dbReference>
<keyword evidence="11 13" id="KW-0100">Branched-chain amino acid biosynthesis</keyword>
<protein>
    <recommendedName>
        <fullName evidence="13">L-threonine dehydratase</fullName>
        <ecNumber evidence="13">4.3.1.19</ecNumber>
    </recommendedName>
    <alternativeName>
        <fullName evidence="13">Threonine deaminase</fullName>
    </alternativeName>
</protein>
<dbReference type="SUPFAM" id="SSF53686">
    <property type="entry name" value="Tryptophan synthase beta subunit-like PLP-dependent enzymes"/>
    <property type="match status" value="1"/>
</dbReference>
<dbReference type="GO" id="GO:0004794">
    <property type="term" value="F:threonine deaminase activity"/>
    <property type="evidence" value="ECO:0007669"/>
    <property type="project" value="UniProtKB-UniRule"/>
</dbReference>
<dbReference type="InterPro" id="IPR001926">
    <property type="entry name" value="TrpB-like_PALP"/>
</dbReference>
<dbReference type="GO" id="GO:0006565">
    <property type="term" value="P:L-serine catabolic process"/>
    <property type="evidence" value="ECO:0007669"/>
    <property type="project" value="TreeGrafter"/>
</dbReference>
<dbReference type="NCBIfam" id="NF009130">
    <property type="entry name" value="PRK12483.1"/>
    <property type="match status" value="1"/>
</dbReference>
<evidence type="ECO:0000256" key="9">
    <source>
        <dbReference type="ARBA" id="ARBA00022898"/>
    </source>
</evidence>
<evidence type="ECO:0000256" key="5">
    <source>
        <dbReference type="ARBA" id="ARBA00011881"/>
    </source>
</evidence>
<dbReference type="InterPro" id="IPR000634">
    <property type="entry name" value="Ser/Thr_deHydtase_PyrdxlP-BS"/>
</dbReference>
<dbReference type="InterPro" id="IPR045865">
    <property type="entry name" value="ACT-like_dom_sf"/>
</dbReference>
<comment type="catalytic activity">
    <reaction evidence="1 13">
        <text>L-threonine = 2-oxobutanoate + NH4(+)</text>
        <dbReference type="Rhea" id="RHEA:22108"/>
        <dbReference type="ChEBI" id="CHEBI:16763"/>
        <dbReference type="ChEBI" id="CHEBI:28938"/>
        <dbReference type="ChEBI" id="CHEBI:57926"/>
        <dbReference type="EC" id="4.3.1.19"/>
    </reaction>
</comment>
<name>A0A450T5Y6_9GAMM</name>
<dbReference type="Pfam" id="PF00585">
    <property type="entry name" value="Thr_dehydrat_C"/>
    <property type="match status" value="2"/>
</dbReference>
<sequence>MLKTYLEKILKSHVYDVALETPLDAAPILSRRLGNRILLKREDLQPVFSFKLRGAYNKIAGFSAEERARGIIAASAGNHAQGVALAATQLGVRSLIVMPVTTPAIKVDAVRNFGAEIVLFGNTYDEARAHADELMKKNGMAFVHPYDDPDVIAGQGTIAMEIFRQHTEDLHAIFVPVGGGGLIAGIAAYTKALWPEVKIIGVEPDEAPCMYEALRAGERVILDQVGIFADGVAVRQVGKEPFAIARRYVDEVLVVNTDEICAAIKDIYDNTRSITEPAGALGVAGIKKYLAREKLTDKTLIAIDSGANVNFDRLQHIAERAELGEQREALLAVTIPERPGSFLAFCRAIGQRAVTEFNYRYAEHREARVFVGVALREGDADKRALIARLEKAGYPVLDMSENEMAKLHIRHMVGGRAPEIRTGGADAASGGNPAGERLYRFQFPERPGALLQFLTKMQNRWNISLFHYRNHGAAYGRVLAGFQVPDHDLGAFDGFLAETGYPCWRESENPAYELFLR</sequence>
<dbReference type="UniPathway" id="UPA00047">
    <property type="reaction ID" value="UER00054"/>
</dbReference>
<keyword evidence="10 13" id="KW-0456">Lyase</keyword>
<dbReference type="GO" id="GO:0003941">
    <property type="term" value="F:L-serine ammonia-lyase activity"/>
    <property type="evidence" value="ECO:0007669"/>
    <property type="project" value="TreeGrafter"/>
</dbReference>
<evidence type="ECO:0000256" key="8">
    <source>
        <dbReference type="ARBA" id="ARBA00022737"/>
    </source>
</evidence>
<reference evidence="15" key="1">
    <citation type="submission" date="2019-02" db="EMBL/GenBank/DDBJ databases">
        <authorList>
            <person name="Gruber-Vodicka R. H."/>
            <person name="Seah K. B. B."/>
        </authorList>
    </citation>
    <scope>NUCLEOTIDE SEQUENCE</scope>
    <source>
        <strain evidence="16">BECK_DK161</strain>
        <strain evidence="15">BECK_DK47</strain>
    </source>
</reference>
<dbReference type="Gene3D" id="3.40.1020.10">
    <property type="entry name" value="Biosynthetic Threonine Deaminase, Domain 3"/>
    <property type="match status" value="1"/>
</dbReference>